<evidence type="ECO:0000313" key="1">
    <source>
        <dbReference type="EMBL" id="CCQ43708.1"/>
    </source>
</evidence>
<reference evidence="1" key="1">
    <citation type="journal article" date="2013" name="PLoS ONE">
        <title>Direct detection of alternative open reading frames translation products in human significantly expands the proteome.</title>
        <authorList>
            <person name="Vanderperre B."/>
            <person name="Lucier J.-F."/>
            <person name="Motard J."/>
            <person name="Tremblay G."/>
            <person name="Vanderperre S."/>
            <person name="Wisztorski M."/>
            <person name="Salzet M."/>
            <person name="Boisvert F.-M."/>
            <person name="Roucou X."/>
        </authorList>
    </citation>
    <scope>NUCLEOTIDE SEQUENCE</scope>
</reference>
<dbReference type="OrthoDB" id="9836900at2759"/>
<protein>
    <submittedName>
        <fullName evidence="1">Alternative protein LYNX1</fullName>
    </submittedName>
</protein>
<dbReference type="EMBL" id="HF584211">
    <property type="protein sequence ID" value="CCQ43708.1"/>
    <property type="molecule type" value="Genomic_DNA"/>
</dbReference>
<accession>L8EB58</accession>
<organism evidence="1">
    <name type="scientific">Homo sapiens</name>
    <name type="common">Human</name>
    <dbReference type="NCBI Taxonomy" id="9606"/>
    <lineage>
        <taxon>Eukaryota</taxon>
        <taxon>Metazoa</taxon>
        <taxon>Chordata</taxon>
        <taxon>Craniata</taxon>
        <taxon>Vertebrata</taxon>
        <taxon>Euteleostomi</taxon>
        <taxon>Mammalia</taxon>
        <taxon>Eutheria</taxon>
        <taxon>Euarchontoglires</taxon>
        <taxon>Primates</taxon>
        <taxon>Haplorrhini</taxon>
        <taxon>Catarrhini</taxon>
        <taxon>Hominidae</taxon>
        <taxon>Homo</taxon>
    </lineage>
</organism>
<name>L8EB58_HUMAN</name>
<gene>
    <name evidence="1" type="primary">LYNX1</name>
</gene>
<dbReference type="AlphaFoldDB" id="L8EB58"/>
<sequence>MNIMMVRGTTEQGAALQACLPALLQGPEAGAERRGGRRRPWAARRVRQRAPVPELLGLGCRRAELGPQGWCRPTNDAARASGRRRLRGRLGCRGTR</sequence>
<proteinExistence type="predicted"/>